<accession>A0A917VK25</accession>
<proteinExistence type="predicted"/>
<comment type="caution">
    <text evidence="2">The sequence shown here is derived from an EMBL/GenBank/DDBJ whole genome shotgun (WGS) entry which is preliminary data.</text>
</comment>
<organism evidence="2 3">
    <name type="scientific">Sphaerisporangium melleum</name>
    <dbReference type="NCBI Taxonomy" id="321316"/>
    <lineage>
        <taxon>Bacteria</taxon>
        <taxon>Bacillati</taxon>
        <taxon>Actinomycetota</taxon>
        <taxon>Actinomycetes</taxon>
        <taxon>Streptosporangiales</taxon>
        <taxon>Streptosporangiaceae</taxon>
        <taxon>Sphaerisporangium</taxon>
    </lineage>
</organism>
<protein>
    <submittedName>
        <fullName evidence="2">Uncharacterized protein</fullName>
    </submittedName>
</protein>
<evidence type="ECO:0000256" key="1">
    <source>
        <dbReference type="SAM" id="MobiDB-lite"/>
    </source>
</evidence>
<evidence type="ECO:0000313" key="2">
    <source>
        <dbReference type="EMBL" id="GGK92098.1"/>
    </source>
</evidence>
<reference evidence="2" key="1">
    <citation type="journal article" date="2014" name="Int. J. Syst. Evol. Microbiol.">
        <title>Complete genome sequence of Corynebacterium casei LMG S-19264T (=DSM 44701T), isolated from a smear-ripened cheese.</title>
        <authorList>
            <consortium name="US DOE Joint Genome Institute (JGI-PGF)"/>
            <person name="Walter F."/>
            <person name="Albersmeier A."/>
            <person name="Kalinowski J."/>
            <person name="Ruckert C."/>
        </authorList>
    </citation>
    <scope>NUCLEOTIDE SEQUENCE</scope>
    <source>
        <strain evidence="2">JCM 13064</strain>
    </source>
</reference>
<sequence>MARAAYEYGTAVVLLAALAFAGTLGRRSAPIPATVAAPIPARSAPRWTCAPTRAAPVPGRRITPTDDHTPRLDATTVDLDGHGAAADAIEASWGEGDHCSATPTMRRSMMSISVTICPTTTAAGAWLNRGGNL</sequence>
<keyword evidence="3" id="KW-1185">Reference proteome</keyword>
<dbReference type="AlphaFoldDB" id="A0A917VK25"/>
<evidence type="ECO:0000313" key="3">
    <source>
        <dbReference type="Proteomes" id="UP000645217"/>
    </source>
</evidence>
<gene>
    <name evidence="2" type="ORF">GCM10007964_38400</name>
</gene>
<feature type="region of interest" description="Disordered" evidence="1">
    <location>
        <begin position="49"/>
        <end position="71"/>
    </location>
</feature>
<reference evidence="2" key="2">
    <citation type="submission" date="2020-09" db="EMBL/GenBank/DDBJ databases">
        <authorList>
            <person name="Sun Q."/>
            <person name="Ohkuma M."/>
        </authorList>
    </citation>
    <scope>NUCLEOTIDE SEQUENCE</scope>
    <source>
        <strain evidence="2">JCM 13064</strain>
    </source>
</reference>
<dbReference type="EMBL" id="BMNT01000020">
    <property type="protein sequence ID" value="GGK92098.1"/>
    <property type="molecule type" value="Genomic_DNA"/>
</dbReference>
<dbReference type="Proteomes" id="UP000645217">
    <property type="component" value="Unassembled WGS sequence"/>
</dbReference>
<name>A0A917VK25_9ACTN</name>